<evidence type="ECO:0000256" key="2">
    <source>
        <dbReference type="SAM" id="SignalP"/>
    </source>
</evidence>
<dbReference type="EMBL" id="LT799839">
    <property type="protein sequence ID" value="SLK14881.1"/>
    <property type="molecule type" value="Genomic_DNA"/>
</dbReference>
<proteinExistence type="predicted"/>
<keyword evidence="2" id="KW-0732">Signal</keyword>
<name>A0A1U6J3N9_9CLOT</name>
<feature type="transmembrane region" description="Helical" evidence="1">
    <location>
        <begin position="210"/>
        <end position="228"/>
    </location>
</feature>
<feature type="signal peptide" evidence="2">
    <location>
        <begin position="1"/>
        <end position="23"/>
    </location>
</feature>
<keyword evidence="1" id="KW-0812">Transmembrane</keyword>
<protein>
    <submittedName>
        <fullName evidence="3">Uncharacterized protein</fullName>
    </submittedName>
</protein>
<feature type="chain" id="PRO_5013092343" evidence="2">
    <location>
        <begin position="24"/>
        <end position="250"/>
    </location>
</feature>
<organism evidence="3 4">
    <name type="scientific">Clostridium chauvoei JF4335</name>
    <dbReference type="NCBI Taxonomy" id="1351755"/>
    <lineage>
        <taxon>Bacteria</taxon>
        <taxon>Bacillati</taxon>
        <taxon>Bacillota</taxon>
        <taxon>Clostridia</taxon>
        <taxon>Eubacteriales</taxon>
        <taxon>Clostridiaceae</taxon>
        <taxon>Clostridium</taxon>
    </lineage>
</organism>
<dbReference type="AlphaFoldDB" id="A0A1U6J3N9"/>
<keyword evidence="4" id="KW-1185">Reference proteome</keyword>
<keyword evidence="1" id="KW-0472">Membrane</keyword>
<dbReference type="GeneID" id="66301128"/>
<keyword evidence="1" id="KW-1133">Transmembrane helix</keyword>
<dbReference type="OrthoDB" id="2028414at2"/>
<gene>
    <name evidence="3" type="ORF">CCH01_07770</name>
</gene>
<dbReference type="STRING" id="1351755.CCH01_07770"/>
<reference evidence="4" key="1">
    <citation type="submission" date="2017-03" db="EMBL/GenBank/DDBJ databases">
        <authorList>
            <person name="Falquet L."/>
            <person name="Falquet L."/>
        </authorList>
    </citation>
    <scope>NUCLEOTIDE SEQUENCE [LARGE SCALE GENOMIC DNA]</scope>
</reference>
<evidence type="ECO:0000256" key="1">
    <source>
        <dbReference type="SAM" id="Phobius"/>
    </source>
</evidence>
<accession>A0A1U6J3N9</accession>
<sequence length="250" mass="28295">MKKLLTILSIFMMCFSFSTVAFASSVAELEYVKDVVVPNGQNGIITTTIQGTTDSEGVLRMPCYKNADIKKIDVKTGKLIEALKKEKTGSLEYYIAKFEEKEDKVELVISQIQKNTFEINASKQKDTFPGNVKMVTYKMTNNAPIEIKKYALEMAIPEDYELYNIVGYNPEKPYSMFSKDGSKYGAFEFGKLSAGKESKFSINIYKTGKSFTFILWGAVVLISAFFMYKNKEMLKQAKELTKENKANTVK</sequence>
<evidence type="ECO:0000313" key="4">
    <source>
        <dbReference type="Proteomes" id="UP000190476"/>
    </source>
</evidence>
<dbReference type="Proteomes" id="UP000190476">
    <property type="component" value="Chromosome I"/>
</dbReference>
<dbReference type="RefSeq" id="WP_079481196.1">
    <property type="nucleotide sequence ID" value="NZ_CBML010000006.1"/>
</dbReference>
<evidence type="ECO:0000313" key="3">
    <source>
        <dbReference type="EMBL" id="SLK14881.1"/>
    </source>
</evidence>